<name>A0AA39G1C2_MICHY</name>
<dbReference type="Proteomes" id="UP001168972">
    <property type="component" value="Unassembled WGS sequence"/>
</dbReference>
<organism evidence="1 2">
    <name type="scientific">Microctonus hyperodae</name>
    <name type="common">Parasitoid wasp</name>
    <dbReference type="NCBI Taxonomy" id="165561"/>
    <lineage>
        <taxon>Eukaryota</taxon>
        <taxon>Metazoa</taxon>
        <taxon>Ecdysozoa</taxon>
        <taxon>Arthropoda</taxon>
        <taxon>Hexapoda</taxon>
        <taxon>Insecta</taxon>
        <taxon>Pterygota</taxon>
        <taxon>Neoptera</taxon>
        <taxon>Endopterygota</taxon>
        <taxon>Hymenoptera</taxon>
        <taxon>Apocrita</taxon>
        <taxon>Ichneumonoidea</taxon>
        <taxon>Braconidae</taxon>
        <taxon>Euphorinae</taxon>
        <taxon>Microctonus</taxon>
    </lineage>
</organism>
<reference evidence="1" key="1">
    <citation type="journal article" date="2023" name="bioRxiv">
        <title>Scaffold-level genome assemblies of two parasitoid biocontrol wasps reveal the parthenogenesis mechanism and an associated novel virus.</title>
        <authorList>
            <person name="Inwood S."/>
            <person name="Skelly J."/>
            <person name="Guhlin J."/>
            <person name="Harrop T."/>
            <person name="Goldson S."/>
            <person name="Dearden P."/>
        </authorList>
    </citation>
    <scope>NUCLEOTIDE SEQUENCE</scope>
    <source>
        <strain evidence="1">Lincoln</strain>
        <tissue evidence="1">Whole body</tissue>
    </source>
</reference>
<keyword evidence="2" id="KW-1185">Reference proteome</keyword>
<sequence>MRVTIQEICLFASAIPTSRNFTCGENIIDRSHILSCDKVDNSDDRDVYQILTFCLQTTSLKNEPHEINGIISKVGEIIEMECSYQKCVWSAPHKLALEKYDETFA</sequence>
<evidence type="ECO:0000313" key="1">
    <source>
        <dbReference type="EMBL" id="KAK0179270.1"/>
    </source>
</evidence>
<reference evidence="1" key="2">
    <citation type="submission" date="2023-03" db="EMBL/GenBank/DDBJ databases">
        <authorList>
            <person name="Inwood S.N."/>
            <person name="Skelly J.G."/>
            <person name="Guhlin J."/>
            <person name="Harrop T.W.R."/>
            <person name="Goldson S.G."/>
            <person name="Dearden P.K."/>
        </authorList>
    </citation>
    <scope>NUCLEOTIDE SEQUENCE</scope>
    <source>
        <strain evidence="1">Lincoln</strain>
        <tissue evidence="1">Whole body</tissue>
    </source>
</reference>
<gene>
    <name evidence="1" type="ORF">PV327_005035</name>
</gene>
<accession>A0AA39G1C2</accession>
<comment type="caution">
    <text evidence="1">The sequence shown here is derived from an EMBL/GenBank/DDBJ whole genome shotgun (WGS) entry which is preliminary data.</text>
</comment>
<dbReference type="AlphaFoldDB" id="A0AA39G1C2"/>
<dbReference type="EMBL" id="JAQQBR010000003">
    <property type="protein sequence ID" value="KAK0179270.1"/>
    <property type="molecule type" value="Genomic_DNA"/>
</dbReference>
<evidence type="ECO:0000313" key="2">
    <source>
        <dbReference type="Proteomes" id="UP001168972"/>
    </source>
</evidence>
<protein>
    <submittedName>
        <fullName evidence="1">Uncharacterized protein</fullName>
    </submittedName>
</protein>
<proteinExistence type="predicted"/>